<accession>A0A2V3UA19</accession>
<dbReference type="Gene3D" id="3.20.20.140">
    <property type="entry name" value="Metal-dependent hydrolases"/>
    <property type="match status" value="1"/>
</dbReference>
<name>A0A2V3UA19_9HYPH</name>
<dbReference type="SUPFAM" id="SSF51556">
    <property type="entry name" value="Metallo-dependent hydrolases"/>
    <property type="match status" value="1"/>
</dbReference>
<dbReference type="AlphaFoldDB" id="A0A2V3UA19"/>
<dbReference type="GO" id="GO:0016787">
    <property type="term" value="F:hydrolase activity"/>
    <property type="evidence" value="ECO:0007669"/>
    <property type="project" value="UniProtKB-KW"/>
</dbReference>
<evidence type="ECO:0000313" key="4">
    <source>
        <dbReference type="Proteomes" id="UP000248021"/>
    </source>
</evidence>
<dbReference type="EMBL" id="QJJK01000004">
    <property type="protein sequence ID" value="PXW60114.1"/>
    <property type="molecule type" value="Genomic_DNA"/>
</dbReference>
<dbReference type="InterPro" id="IPR032465">
    <property type="entry name" value="ACMSD"/>
</dbReference>
<reference evidence="3 4" key="1">
    <citation type="submission" date="2018-05" db="EMBL/GenBank/DDBJ databases">
        <title>Genomic Encyclopedia of Type Strains, Phase IV (KMG-IV): sequencing the most valuable type-strain genomes for metagenomic binning, comparative biology and taxonomic classification.</title>
        <authorList>
            <person name="Goeker M."/>
        </authorList>
    </citation>
    <scope>NUCLEOTIDE SEQUENCE [LARGE SCALE GENOMIC DNA]</scope>
    <source>
        <strain evidence="3 4">DSM 6462</strain>
    </source>
</reference>
<dbReference type="Proteomes" id="UP000248021">
    <property type="component" value="Unassembled WGS sequence"/>
</dbReference>
<keyword evidence="4" id="KW-1185">Reference proteome</keyword>
<dbReference type="PANTHER" id="PTHR21240">
    <property type="entry name" value="2-AMINO-3-CARBOXYLMUCONATE-6-SEMIALDEHYDE DECARBOXYLASE"/>
    <property type="match status" value="1"/>
</dbReference>
<gene>
    <name evidence="3" type="ORF">C7450_104166</name>
</gene>
<comment type="caution">
    <text evidence="3">The sequence shown here is derived from an EMBL/GenBank/DDBJ whole genome shotgun (WGS) entry which is preliminary data.</text>
</comment>
<dbReference type="PANTHER" id="PTHR21240:SF28">
    <property type="entry name" value="ISO-OROTATE DECARBOXYLASE (EUROFUNG)"/>
    <property type="match status" value="1"/>
</dbReference>
<evidence type="ECO:0000259" key="2">
    <source>
        <dbReference type="Pfam" id="PF04909"/>
    </source>
</evidence>
<sequence length="373" mass="41309">MHETGGTETRKIVDCDVHPLIKSVDALSPYLSSRWRERFVPRSIGQSSSNGFVFARARDRYPHPNTTYRLDALPPNGGPAGSDPEFVLSDLIEPHGITTALLLPQEHYGVVRFSSAEAAAVFERANNEYLIDQWLAVDNRFALALTVSEHDPVAAAQSIRDLGRREGVVGVQLLINKTMLGSRLFDPIYAAAQDMGLAIVSHQNGSEGCYSFAQGPAGGAPRFYGERHSVLPQVGAANVVDMIMSGVFERFPELRVVMVEWGFSWLGALMSRADHLWMKNRSAAPHLKHAPSEYVVKHFKFATQPLDEASGSKEFEAMFGIPELNKMLVFSSDYPHYDTDAPDVILGKIPEPMKDAVYWQNALDAFGSKIFRN</sequence>
<dbReference type="InterPro" id="IPR032466">
    <property type="entry name" value="Metal_Hydrolase"/>
</dbReference>
<keyword evidence="1" id="KW-0456">Lyase</keyword>
<dbReference type="Pfam" id="PF04909">
    <property type="entry name" value="Amidohydro_2"/>
    <property type="match status" value="1"/>
</dbReference>
<protein>
    <submittedName>
        <fullName evidence="3">Amidohydrolase family protein</fullName>
    </submittedName>
</protein>
<evidence type="ECO:0000313" key="3">
    <source>
        <dbReference type="EMBL" id="PXW60114.1"/>
    </source>
</evidence>
<dbReference type="GO" id="GO:0005737">
    <property type="term" value="C:cytoplasm"/>
    <property type="evidence" value="ECO:0007669"/>
    <property type="project" value="TreeGrafter"/>
</dbReference>
<dbReference type="GO" id="GO:0019748">
    <property type="term" value="P:secondary metabolic process"/>
    <property type="evidence" value="ECO:0007669"/>
    <property type="project" value="TreeGrafter"/>
</dbReference>
<feature type="domain" description="Amidohydrolase-related" evidence="2">
    <location>
        <begin position="13"/>
        <end position="367"/>
    </location>
</feature>
<dbReference type="GO" id="GO:0016831">
    <property type="term" value="F:carboxy-lyase activity"/>
    <property type="evidence" value="ECO:0007669"/>
    <property type="project" value="InterPro"/>
</dbReference>
<proteinExistence type="predicted"/>
<keyword evidence="3" id="KW-0378">Hydrolase</keyword>
<evidence type="ECO:0000256" key="1">
    <source>
        <dbReference type="ARBA" id="ARBA00023239"/>
    </source>
</evidence>
<organism evidence="3 4">
    <name type="scientific">Chelatococcus asaccharovorans</name>
    <dbReference type="NCBI Taxonomy" id="28210"/>
    <lineage>
        <taxon>Bacteria</taxon>
        <taxon>Pseudomonadati</taxon>
        <taxon>Pseudomonadota</taxon>
        <taxon>Alphaproteobacteria</taxon>
        <taxon>Hyphomicrobiales</taxon>
        <taxon>Chelatococcaceae</taxon>
        <taxon>Chelatococcus</taxon>
    </lineage>
</organism>
<dbReference type="InterPro" id="IPR006680">
    <property type="entry name" value="Amidohydro-rel"/>
</dbReference>